<keyword evidence="8" id="KW-1185">Reference proteome</keyword>
<evidence type="ECO:0000313" key="7">
    <source>
        <dbReference type="EMBL" id="CAK3885142.1"/>
    </source>
</evidence>
<evidence type="ECO:0000313" key="8">
    <source>
        <dbReference type="Proteomes" id="UP001296104"/>
    </source>
</evidence>
<keyword evidence="4 6" id="KW-0472">Membrane</keyword>
<dbReference type="GO" id="GO:0016020">
    <property type="term" value="C:membrane"/>
    <property type="evidence" value="ECO:0007669"/>
    <property type="project" value="UniProtKB-SubCell"/>
</dbReference>
<gene>
    <name evidence="7" type="ORF">LECACI_7A002212</name>
</gene>
<sequence length="196" mass="20819">MAHQPFYHDNLGTGLRIAQLVGLTSTAFFAGKEFTKSISTVPALAQSPAPLLAKQWKIQFDADKALAPAVALFSSGVFGFLAYRDNAWTKTSILYATSSTLLAALIPYTFVLAEPLNKKLESKERNLASASITDASAEAGVSKEESTHSLVENWAAQSFGRFVISAIAAVAATWAAIDRAEVVPATARLATGANRI</sequence>
<keyword evidence="2 6" id="KW-0812">Transmembrane</keyword>
<dbReference type="AlphaFoldDB" id="A0AAI9E8N9"/>
<evidence type="ECO:0000256" key="4">
    <source>
        <dbReference type="ARBA" id="ARBA00023136"/>
    </source>
</evidence>
<reference evidence="7" key="1">
    <citation type="submission" date="2023-11" db="EMBL/GenBank/DDBJ databases">
        <authorList>
            <person name="Alioto T."/>
            <person name="Alioto T."/>
            <person name="Gomez Garrido J."/>
        </authorList>
    </citation>
    <scope>NUCLEOTIDE SEQUENCE</scope>
</reference>
<dbReference type="InterPro" id="IPR013901">
    <property type="entry name" value="Anthrone_oxy"/>
</dbReference>
<protein>
    <submittedName>
        <fullName evidence="7">Unnamed protein product</fullName>
    </submittedName>
</protein>
<dbReference type="Pfam" id="PF08592">
    <property type="entry name" value="Anthrone_oxy"/>
    <property type="match status" value="1"/>
</dbReference>
<evidence type="ECO:0000256" key="3">
    <source>
        <dbReference type="ARBA" id="ARBA00022989"/>
    </source>
</evidence>
<keyword evidence="3 6" id="KW-1133">Transmembrane helix</keyword>
<comment type="caution">
    <text evidence="7">The sequence shown here is derived from an EMBL/GenBank/DDBJ whole genome shotgun (WGS) entry which is preliminary data.</text>
</comment>
<dbReference type="PANTHER" id="PTHR35042">
    <property type="entry name" value="ANTHRONE OXYGENASE ENCC"/>
    <property type="match status" value="1"/>
</dbReference>
<organism evidence="7 8">
    <name type="scientific">Lecanosticta acicola</name>
    <dbReference type="NCBI Taxonomy" id="111012"/>
    <lineage>
        <taxon>Eukaryota</taxon>
        <taxon>Fungi</taxon>
        <taxon>Dikarya</taxon>
        <taxon>Ascomycota</taxon>
        <taxon>Pezizomycotina</taxon>
        <taxon>Dothideomycetes</taxon>
        <taxon>Dothideomycetidae</taxon>
        <taxon>Mycosphaerellales</taxon>
        <taxon>Mycosphaerellaceae</taxon>
        <taxon>Lecanosticta</taxon>
    </lineage>
</organism>
<feature type="transmembrane region" description="Helical" evidence="6">
    <location>
        <begin position="95"/>
        <end position="113"/>
    </location>
</feature>
<comment type="subcellular location">
    <subcellularLocation>
        <location evidence="1">Membrane</location>
        <topology evidence="1">Multi-pass membrane protein</topology>
    </subcellularLocation>
</comment>
<evidence type="ECO:0000256" key="1">
    <source>
        <dbReference type="ARBA" id="ARBA00004141"/>
    </source>
</evidence>
<dbReference type="Proteomes" id="UP001296104">
    <property type="component" value="Unassembled WGS sequence"/>
</dbReference>
<dbReference type="EMBL" id="CAVMBE010000009">
    <property type="protein sequence ID" value="CAK3885142.1"/>
    <property type="molecule type" value="Genomic_DNA"/>
</dbReference>
<dbReference type="PANTHER" id="PTHR35042:SF1">
    <property type="entry name" value="DUF1772-DOMAIN-CONTAINING PROTEIN"/>
    <property type="match status" value="1"/>
</dbReference>
<evidence type="ECO:0000256" key="6">
    <source>
        <dbReference type="SAM" id="Phobius"/>
    </source>
</evidence>
<feature type="transmembrane region" description="Helical" evidence="6">
    <location>
        <begin position="65"/>
        <end position="83"/>
    </location>
</feature>
<accession>A0AAI9E8N9</accession>
<name>A0AAI9E8N9_9PEZI</name>
<proteinExistence type="inferred from homology"/>
<evidence type="ECO:0000256" key="2">
    <source>
        <dbReference type="ARBA" id="ARBA00022692"/>
    </source>
</evidence>
<comment type="similarity">
    <text evidence="5">Belongs to the anthrone oxygenase family.</text>
</comment>
<evidence type="ECO:0000256" key="5">
    <source>
        <dbReference type="ARBA" id="ARBA00034313"/>
    </source>
</evidence>